<dbReference type="EMBL" id="LT838272">
    <property type="protein sequence ID" value="SMB96310.1"/>
    <property type="molecule type" value="Genomic_DNA"/>
</dbReference>
<reference evidence="1 2" key="1">
    <citation type="submission" date="2017-04" db="EMBL/GenBank/DDBJ databases">
        <authorList>
            <person name="Afonso C.L."/>
            <person name="Miller P.J."/>
            <person name="Scott M.A."/>
            <person name="Spackman E."/>
            <person name="Goraichik I."/>
            <person name="Dimitrov K.M."/>
            <person name="Suarez D.L."/>
            <person name="Swayne D.E."/>
        </authorList>
    </citation>
    <scope>NUCLEOTIDE SEQUENCE [LARGE SCALE GENOMIC DNA]</scope>
    <source>
        <strain evidence="1 2">ToBE</strain>
    </source>
</reference>
<sequence>MRKLAPSIKVDEARIDTVSVAVHVIRIGGKEMTLSVFRQLPMEPLVDPNTGELAGIPWGRVNYHWGCNMAGTRVRFGAPGTENHVHVVWQKGDELRHAVVYRGEMHRWPEQYQKLLELPQLFIAV</sequence>
<dbReference type="RefSeq" id="WP_084665062.1">
    <property type="nucleotide sequence ID" value="NZ_LT838272.1"/>
</dbReference>
<dbReference type="AlphaFoldDB" id="A0A1W1VSV5"/>
<gene>
    <name evidence="1" type="ORF">SAMN00808754_1446</name>
</gene>
<dbReference type="Proteomes" id="UP000192569">
    <property type="component" value="Chromosome I"/>
</dbReference>
<dbReference type="STRING" id="698762.SAMN00808754_1446"/>
<proteinExistence type="predicted"/>
<evidence type="ECO:0000313" key="2">
    <source>
        <dbReference type="Proteomes" id="UP000192569"/>
    </source>
</evidence>
<evidence type="ECO:0000313" key="1">
    <source>
        <dbReference type="EMBL" id="SMB96310.1"/>
    </source>
</evidence>
<keyword evidence="2" id="KW-1185">Reference proteome</keyword>
<name>A0A1W1VSV5_9FIRM</name>
<protein>
    <submittedName>
        <fullName evidence="1">Uncharacterized protein</fullName>
    </submittedName>
</protein>
<organism evidence="1 2">
    <name type="scientific">Thermanaeromonas toyohensis ToBE</name>
    <dbReference type="NCBI Taxonomy" id="698762"/>
    <lineage>
        <taxon>Bacteria</taxon>
        <taxon>Bacillati</taxon>
        <taxon>Bacillota</taxon>
        <taxon>Clostridia</taxon>
        <taxon>Neomoorellales</taxon>
        <taxon>Neomoorellaceae</taxon>
        <taxon>Thermanaeromonas</taxon>
    </lineage>
</organism>
<accession>A0A1W1VSV5</accession>
<dbReference type="OrthoDB" id="4238290at2"/>